<feature type="domain" description="CENP-V/GFA" evidence="5">
    <location>
        <begin position="4"/>
        <end position="125"/>
    </location>
</feature>
<evidence type="ECO:0000256" key="4">
    <source>
        <dbReference type="ARBA" id="ARBA00023239"/>
    </source>
</evidence>
<dbReference type="GO" id="GO:0016846">
    <property type="term" value="F:carbon-sulfur lyase activity"/>
    <property type="evidence" value="ECO:0007669"/>
    <property type="project" value="InterPro"/>
</dbReference>
<dbReference type="OrthoDB" id="428768at2759"/>
<dbReference type="Gene3D" id="3.90.1590.10">
    <property type="entry name" value="glutathione-dependent formaldehyde- activating enzyme (gfa)"/>
    <property type="match status" value="1"/>
</dbReference>
<evidence type="ECO:0000256" key="2">
    <source>
        <dbReference type="ARBA" id="ARBA00022723"/>
    </source>
</evidence>
<keyword evidence="7" id="KW-1185">Reference proteome</keyword>
<dbReference type="SUPFAM" id="SSF51316">
    <property type="entry name" value="Mss4-like"/>
    <property type="match status" value="1"/>
</dbReference>
<organism evidence="6 7">
    <name type="scientific">Stachybotrys elegans</name>
    <dbReference type="NCBI Taxonomy" id="80388"/>
    <lineage>
        <taxon>Eukaryota</taxon>
        <taxon>Fungi</taxon>
        <taxon>Dikarya</taxon>
        <taxon>Ascomycota</taxon>
        <taxon>Pezizomycotina</taxon>
        <taxon>Sordariomycetes</taxon>
        <taxon>Hypocreomycetidae</taxon>
        <taxon>Hypocreales</taxon>
        <taxon>Stachybotryaceae</taxon>
        <taxon>Stachybotrys</taxon>
    </lineage>
</organism>
<dbReference type="InterPro" id="IPR006913">
    <property type="entry name" value="CENP-V/GFA"/>
</dbReference>
<dbReference type="InterPro" id="IPR011057">
    <property type="entry name" value="Mss4-like_sf"/>
</dbReference>
<comment type="similarity">
    <text evidence="1">Belongs to the Gfa family.</text>
</comment>
<dbReference type="Proteomes" id="UP000813444">
    <property type="component" value="Unassembled WGS sequence"/>
</dbReference>
<dbReference type="EMBL" id="JAGPNK010000010">
    <property type="protein sequence ID" value="KAH7312503.1"/>
    <property type="molecule type" value="Genomic_DNA"/>
</dbReference>
<keyword evidence="2" id="KW-0479">Metal-binding</keyword>
<reference evidence="6" key="1">
    <citation type="journal article" date="2021" name="Nat. Commun.">
        <title>Genetic determinants of endophytism in the Arabidopsis root mycobiome.</title>
        <authorList>
            <person name="Mesny F."/>
            <person name="Miyauchi S."/>
            <person name="Thiergart T."/>
            <person name="Pickel B."/>
            <person name="Atanasova L."/>
            <person name="Karlsson M."/>
            <person name="Huettel B."/>
            <person name="Barry K.W."/>
            <person name="Haridas S."/>
            <person name="Chen C."/>
            <person name="Bauer D."/>
            <person name="Andreopoulos W."/>
            <person name="Pangilinan J."/>
            <person name="LaButti K."/>
            <person name="Riley R."/>
            <person name="Lipzen A."/>
            <person name="Clum A."/>
            <person name="Drula E."/>
            <person name="Henrissat B."/>
            <person name="Kohler A."/>
            <person name="Grigoriev I.V."/>
            <person name="Martin F.M."/>
            <person name="Hacquard S."/>
        </authorList>
    </citation>
    <scope>NUCLEOTIDE SEQUENCE</scope>
    <source>
        <strain evidence="6">MPI-CAGE-CH-0235</strain>
    </source>
</reference>
<proteinExistence type="inferred from homology"/>
<keyword evidence="3" id="KW-0862">Zinc</keyword>
<dbReference type="Pfam" id="PF04828">
    <property type="entry name" value="GFA"/>
    <property type="match status" value="1"/>
</dbReference>
<protein>
    <submittedName>
        <fullName evidence="6">DUF636 domain protein</fullName>
    </submittedName>
</protein>
<comment type="caution">
    <text evidence="6">The sequence shown here is derived from an EMBL/GenBank/DDBJ whole genome shotgun (WGS) entry which is preliminary data.</text>
</comment>
<keyword evidence="4" id="KW-0456">Lyase</keyword>
<dbReference type="AlphaFoldDB" id="A0A8K0SHR4"/>
<evidence type="ECO:0000313" key="6">
    <source>
        <dbReference type="EMBL" id="KAH7312503.1"/>
    </source>
</evidence>
<dbReference type="PROSITE" id="PS51891">
    <property type="entry name" value="CENP_V_GFA"/>
    <property type="match status" value="1"/>
</dbReference>
<name>A0A8K0SHR4_9HYPO</name>
<accession>A0A8K0SHR4</accession>
<dbReference type="PANTHER" id="PTHR33337">
    <property type="entry name" value="GFA DOMAIN-CONTAINING PROTEIN"/>
    <property type="match status" value="1"/>
</dbReference>
<dbReference type="GO" id="GO:0046872">
    <property type="term" value="F:metal ion binding"/>
    <property type="evidence" value="ECO:0007669"/>
    <property type="project" value="UniProtKB-KW"/>
</dbReference>
<gene>
    <name evidence="6" type="ORF">B0I35DRAFT_480953</name>
</gene>
<sequence>MVTVEGGCLCGAIRIKSTGDVVAKALCHCLDCRKITGSLFSTNIIVPEESFSVTKGTPKEFAKTADSGKTMTSYFCGDCGSTLWRASETYRGSKIIKAGTLDGDALEDTAKPAVELFVKNRIPWLPAFEGTQLNKTA</sequence>
<dbReference type="PANTHER" id="PTHR33337:SF30">
    <property type="entry name" value="DUF636 DOMAIN PROTEIN (AFU_ORTHOLOGUE AFUA_1G03180)"/>
    <property type="match status" value="1"/>
</dbReference>
<evidence type="ECO:0000313" key="7">
    <source>
        <dbReference type="Proteomes" id="UP000813444"/>
    </source>
</evidence>
<evidence type="ECO:0000259" key="5">
    <source>
        <dbReference type="PROSITE" id="PS51891"/>
    </source>
</evidence>
<evidence type="ECO:0000256" key="1">
    <source>
        <dbReference type="ARBA" id="ARBA00005495"/>
    </source>
</evidence>
<evidence type="ECO:0000256" key="3">
    <source>
        <dbReference type="ARBA" id="ARBA00022833"/>
    </source>
</evidence>